<dbReference type="Proteomes" id="UP000796880">
    <property type="component" value="Unassembled WGS sequence"/>
</dbReference>
<keyword evidence="3" id="KW-1185">Reference proteome</keyword>
<organism evidence="2 3">
    <name type="scientific">Rhamnella rubrinervis</name>
    <dbReference type="NCBI Taxonomy" id="2594499"/>
    <lineage>
        <taxon>Eukaryota</taxon>
        <taxon>Viridiplantae</taxon>
        <taxon>Streptophyta</taxon>
        <taxon>Embryophyta</taxon>
        <taxon>Tracheophyta</taxon>
        <taxon>Spermatophyta</taxon>
        <taxon>Magnoliopsida</taxon>
        <taxon>eudicotyledons</taxon>
        <taxon>Gunneridae</taxon>
        <taxon>Pentapetalae</taxon>
        <taxon>rosids</taxon>
        <taxon>fabids</taxon>
        <taxon>Rosales</taxon>
        <taxon>Rhamnaceae</taxon>
        <taxon>rhamnoid group</taxon>
        <taxon>Rhamneae</taxon>
        <taxon>Rhamnella</taxon>
    </lineage>
</organism>
<keyword evidence="1" id="KW-0472">Membrane</keyword>
<dbReference type="OrthoDB" id="760868at2759"/>
<evidence type="ECO:0000313" key="3">
    <source>
        <dbReference type="Proteomes" id="UP000796880"/>
    </source>
</evidence>
<gene>
    <name evidence="2" type="ORF">FNV43_RR12896</name>
</gene>
<reference evidence="2" key="1">
    <citation type="submission" date="2020-03" db="EMBL/GenBank/DDBJ databases">
        <title>A high-quality chromosome-level genome assembly of a woody plant with both climbing and erect habits, Rhamnella rubrinervis.</title>
        <authorList>
            <person name="Lu Z."/>
            <person name="Yang Y."/>
            <person name="Zhu X."/>
            <person name="Sun Y."/>
        </authorList>
    </citation>
    <scope>NUCLEOTIDE SEQUENCE</scope>
    <source>
        <strain evidence="2">BYM</strain>
        <tissue evidence="2">Leaf</tissue>
    </source>
</reference>
<dbReference type="EMBL" id="VOIH02000006">
    <property type="protein sequence ID" value="KAF3443214.1"/>
    <property type="molecule type" value="Genomic_DNA"/>
</dbReference>
<keyword evidence="1" id="KW-0812">Transmembrane</keyword>
<evidence type="ECO:0000256" key="1">
    <source>
        <dbReference type="SAM" id="Phobius"/>
    </source>
</evidence>
<comment type="caution">
    <text evidence="2">The sequence shown here is derived from an EMBL/GenBank/DDBJ whole genome shotgun (WGS) entry which is preliminary data.</text>
</comment>
<name>A0A8K0H043_9ROSA</name>
<proteinExistence type="predicted"/>
<accession>A0A8K0H043</accession>
<protein>
    <submittedName>
        <fullName evidence="2">Uncharacterized protein</fullName>
    </submittedName>
</protein>
<dbReference type="AlphaFoldDB" id="A0A8K0H043"/>
<evidence type="ECO:0000313" key="2">
    <source>
        <dbReference type="EMBL" id="KAF3443214.1"/>
    </source>
</evidence>
<feature type="transmembrane region" description="Helical" evidence="1">
    <location>
        <begin position="12"/>
        <end position="29"/>
    </location>
</feature>
<keyword evidence="1" id="KW-1133">Transmembrane helix</keyword>
<sequence length="375" mass="42343">MRGCPARRANNSHTYTLIGFLLAFMLWGYETIPPIATMFGIKSKDITCPRLLNWTTTGFATTKKLDPIFSKPNMKVINALEPTPSEMDFVQSIHWPTGRRPYDAPPIVAEKKSNDAMKESKRGDANAVKKFDGDDDIIGGDDYGMDHGGGDDYGMDHGGGDKTLNVQVEDNTKHVDTTPLPDVSRPSSPITFDHSVRVFTKMSPAKLASGRRKRRAARDIHVQVVTHLIRQRMEITQVFNPRILLLDNRLVGNDIELEYFGKLLPMFPYLIHAAGFYRKLNMPFSPRPFTISLASKCPQMHTDIAQCCPWDEGSELHVLVDSAFALALLLKLVEVENEDLIFNLETIVDKFREEMTPYTLGLCQNLVRLDHPNFY</sequence>